<dbReference type="SUPFAM" id="SSF158472">
    <property type="entry name" value="HAMP domain-like"/>
    <property type="match status" value="1"/>
</dbReference>
<keyword evidence="4" id="KW-0597">Phosphoprotein</keyword>
<dbReference type="SMART" id="SM00387">
    <property type="entry name" value="HATPase_c"/>
    <property type="match status" value="1"/>
</dbReference>
<sequence>MPRRWPPAGLPTAWRDLTRSFALRTALGIAAVVLGVSVLGFSWGYLRAQAALREQLDYAVASEAESFVTDFEMFGPLVLLQSVRAQAERRSGSYVLLQTVTGQVVAGALPGAPVGLRGFADIRSPSGQQLRAVGAVLPGGLNLIVAADTAPVGRTAAALTGTLPLAGGLAALSALGLGWVAARRLERRLRLVSEAAREVMAGDLSRRLPATGSHDEFDRLVATINGMLGRIEALVEGLKQVTVDVAHDLRGPLSRLRQRLEGALARARDPAADEAALEAAIAELDGVLGTFAALLRIARAEAGLRGQGFAPVDLSALAAQVAEVFEAVAEEDGKSLLAGIAPGVTVEGDAALLRQMLANLVENALSHGGDGVRVTVSVRRDADGGAVLSVGDNGPGIPAEEREKVLRRFYRLDRSRTTPGTGLGLALAAAAAKLHGAALRLEEAPGGGLSVVVAFPPRG</sequence>
<evidence type="ECO:0000256" key="10">
    <source>
        <dbReference type="ARBA" id="ARBA00023136"/>
    </source>
</evidence>
<dbReference type="AlphaFoldDB" id="A0A9X1YB55"/>
<dbReference type="InterPro" id="IPR050428">
    <property type="entry name" value="TCS_sensor_his_kinase"/>
</dbReference>
<dbReference type="Pfam" id="PF02518">
    <property type="entry name" value="HATPase_c"/>
    <property type="match status" value="1"/>
</dbReference>
<comment type="caution">
    <text evidence="14">The sequence shown here is derived from an EMBL/GenBank/DDBJ whole genome shotgun (WGS) entry which is preliminary data.</text>
</comment>
<dbReference type="GO" id="GO:0000155">
    <property type="term" value="F:phosphorelay sensor kinase activity"/>
    <property type="evidence" value="ECO:0007669"/>
    <property type="project" value="InterPro"/>
</dbReference>
<keyword evidence="10 11" id="KW-0472">Membrane</keyword>
<dbReference type="SUPFAM" id="SSF55874">
    <property type="entry name" value="ATPase domain of HSP90 chaperone/DNA topoisomerase II/histidine kinase"/>
    <property type="match status" value="1"/>
</dbReference>
<dbReference type="InterPro" id="IPR003594">
    <property type="entry name" value="HATPase_dom"/>
</dbReference>
<dbReference type="PROSITE" id="PS50885">
    <property type="entry name" value="HAMP"/>
    <property type="match status" value="1"/>
</dbReference>
<dbReference type="EMBL" id="JALPRX010000077">
    <property type="protein sequence ID" value="MCK8786218.1"/>
    <property type="molecule type" value="Genomic_DNA"/>
</dbReference>
<evidence type="ECO:0000313" key="15">
    <source>
        <dbReference type="Proteomes" id="UP001139516"/>
    </source>
</evidence>
<dbReference type="Pfam" id="PF00672">
    <property type="entry name" value="HAMP"/>
    <property type="match status" value="1"/>
</dbReference>
<dbReference type="CDD" id="cd06225">
    <property type="entry name" value="HAMP"/>
    <property type="match status" value="1"/>
</dbReference>
<dbReference type="Gene3D" id="3.30.565.10">
    <property type="entry name" value="Histidine kinase-like ATPase, C-terminal domain"/>
    <property type="match status" value="1"/>
</dbReference>
<dbReference type="InterPro" id="IPR004358">
    <property type="entry name" value="Sig_transdc_His_kin-like_C"/>
</dbReference>
<dbReference type="Proteomes" id="UP001139516">
    <property type="component" value="Unassembled WGS sequence"/>
</dbReference>
<accession>A0A9X1YB55</accession>
<dbReference type="RefSeq" id="WP_248668335.1">
    <property type="nucleotide sequence ID" value="NZ_JALPRX010000077.1"/>
</dbReference>
<evidence type="ECO:0000256" key="2">
    <source>
        <dbReference type="ARBA" id="ARBA00004370"/>
    </source>
</evidence>
<evidence type="ECO:0000259" key="12">
    <source>
        <dbReference type="PROSITE" id="PS50109"/>
    </source>
</evidence>
<dbReference type="PRINTS" id="PR00344">
    <property type="entry name" value="BCTRLSENSOR"/>
</dbReference>
<evidence type="ECO:0000256" key="8">
    <source>
        <dbReference type="ARBA" id="ARBA00022989"/>
    </source>
</evidence>
<name>A0A9X1YB55_9PROT</name>
<keyword evidence="6 11" id="KW-0812">Transmembrane</keyword>
<keyword evidence="9" id="KW-0902">Two-component regulatory system</keyword>
<keyword evidence="5" id="KW-0808">Transferase</keyword>
<evidence type="ECO:0000256" key="7">
    <source>
        <dbReference type="ARBA" id="ARBA00022777"/>
    </source>
</evidence>
<dbReference type="SUPFAM" id="SSF47384">
    <property type="entry name" value="Homodimeric domain of signal transducing histidine kinase"/>
    <property type="match status" value="1"/>
</dbReference>
<reference evidence="14" key="1">
    <citation type="submission" date="2022-04" db="EMBL/GenBank/DDBJ databases">
        <title>Roseomonas acroporae sp. nov., isolated from coral Acropora digitifera.</title>
        <authorList>
            <person name="Sun H."/>
        </authorList>
    </citation>
    <scope>NUCLEOTIDE SEQUENCE</scope>
    <source>
        <strain evidence="14">NAR14</strain>
    </source>
</reference>
<comment type="subcellular location">
    <subcellularLocation>
        <location evidence="2">Membrane</location>
    </subcellularLocation>
</comment>
<evidence type="ECO:0000256" key="6">
    <source>
        <dbReference type="ARBA" id="ARBA00022692"/>
    </source>
</evidence>
<feature type="domain" description="Histidine kinase" evidence="12">
    <location>
        <begin position="244"/>
        <end position="459"/>
    </location>
</feature>
<keyword evidence="7 14" id="KW-0418">Kinase</keyword>
<protein>
    <recommendedName>
        <fullName evidence="3">histidine kinase</fullName>
        <ecNumber evidence="3">2.7.13.3</ecNumber>
    </recommendedName>
</protein>
<evidence type="ECO:0000313" key="14">
    <source>
        <dbReference type="EMBL" id="MCK8786218.1"/>
    </source>
</evidence>
<proteinExistence type="predicted"/>
<dbReference type="Gene3D" id="6.10.340.10">
    <property type="match status" value="1"/>
</dbReference>
<evidence type="ECO:0000256" key="1">
    <source>
        <dbReference type="ARBA" id="ARBA00000085"/>
    </source>
</evidence>
<evidence type="ECO:0000256" key="11">
    <source>
        <dbReference type="SAM" id="Phobius"/>
    </source>
</evidence>
<dbReference type="PANTHER" id="PTHR45436">
    <property type="entry name" value="SENSOR HISTIDINE KINASE YKOH"/>
    <property type="match status" value="1"/>
</dbReference>
<evidence type="ECO:0000256" key="5">
    <source>
        <dbReference type="ARBA" id="ARBA00022679"/>
    </source>
</evidence>
<dbReference type="SMART" id="SM00304">
    <property type="entry name" value="HAMP"/>
    <property type="match status" value="1"/>
</dbReference>
<evidence type="ECO:0000256" key="4">
    <source>
        <dbReference type="ARBA" id="ARBA00022553"/>
    </source>
</evidence>
<gene>
    <name evidence="14" type="ORF">M0638_17720</name>
</gene>
<dbReference type="InterPro" id="IPR005467">
    <property type="entry name" value="His_kinase_dom"/>
</dbReference>
<organism evidence="14 15">
    <name type="scientific">Roseomonas acroporae</name>
    <dbReference type="NCBI Taxonomy" id="2937791"/>
    <lineage>
        <taxon>Bacteria</taxon>
        <taxon>Pseudomonadati</taxon>
        <taxon>Pseudomonadota</taxon>
        <taxon>Alphaproteobacteria</taxon>
        <taxon>Acetobacterales</taxon>
        <taxon>Roseomonadaceae</taxon>
        <taxon>Roseomonas</taxon>
    </lineage>
</organism>
<dbReference type="InterPro" id="IPR036890">
    <property type="entry name" value="HATPase_C_sf"/>
</dbReference>
<feature type="domain" description="HAMP" evidence="13">
    <location>
        <begin position="183"/>
        <end position="236"/>
    </location>
</feature>
<keyword evidence="15" id="KW-1185">Reference proteome</keyword>
<feature type="transmembrane region" description="Helical" evidence="11">
    <location>
        <begin position="21"/>
        <end position="46"/>
    </location>
</feature>
<dbReference type="InterPro" id="IPR036097">
    <property type="entry name" value="HisK_dim/P_sf"/>
</dbReference>
<evidence type="ECO:0000259" key="13">
    <source>
        <dbReference type="PROSITE" id="PS50885"/>
    </source>
</evidence>
<dbReference type="EC" id="2.7.13.3" evidence="3"/>
<dbReference type="PANTHER" id="PTHR45436:SF8">
    <property type="entry name" value="HISTIDINE KINASE"/>
    <property type="match status" value="1"/>
</dbReference>
<dbReference type="GO" id="GO:0005886">
    <property type="term" value="C:plasma membrane"/>
    <property type="evidence" value="ECO:0007669"/>
    <property type="project" value="TreeGrafter"/>
</dbReference>
<evidence type="ECO:0000256" key="9">
    <source>
        <dbReference type="ARBA" id="ARBA00023012"/>
    </source>
</evidence>
<evidence type="ECO:0000256" key="3">
    <source>
        <dbReference type="ARBA" id="ARBA00012438"/>
    </source>
</evidence>
<dbReference type="InterPro" id="IPR003660">
    <property type="entry name" value="HAMP_dom"/>
</dbReference>
<keyword evidence="8 11" id="KW-1133">Transmembrane helix</keyword>
<comment type="catalytic activity">
    <reaction evidence="1">
        <text>ATP + protein L-histidine = ADP + protein N-phospho-L-histidine.</text>
        <dbReference type="EC" id="2.7.13.3"/>
    </reaction>
</comment>
<dbReference type="PROSITE" id="PS50109">
    <property type="entry name" value="HIS_KIN"/>
    <property type="match status" value="1"/>
</dbReference>